<dbReference type="AlphaFoldDB" id="A0A8J3FSP6"/>
<evidence type="ECO:0000313" key="2">
    <source>
        <dbReference type="Proteomes" id="UP000637578"/>
    </source>
</evidence>
<evidence type="ECO:0000313" key="1">
    <source>
        <dbReference type="EMBL" id="GGM38098.1"/>
    </source>
</evidence>
<comment type="caution">
    <text evidence="1">The sequence shown here is derived from an EMBL/GenBank/DDBJ whole genome shotgun (WGS) entry which is preliminary data.</text>
</comment>
<name>A0A8J3FSP6_9PSEU</name>
<gene>
    <name evidence="1" type="ORF">GCM10012275_06420</name>
</gene>
<proteinExistence type="predicted"/>
<keyword evidence="2" id="KW-1185">Reference proteome</keyword>
<accession>A0A8J3FSP6</accession>
<dbReference type="Proteomes" id="UP000637578">
    <property type="component" value="Unassembled WGS sequence"/>
</dbReference>
<dbReference type="EMBL" id="BMMK01000002">
    <property type="protein sequence ID" value="GGM38098.1"/>
    <property type="molecule type" value="Genomic_DNA"/>
</dbReference>
<reference evidence="1" key="1">
    <citation type="journal article" date="2014" name="Int. J. Syst. Evol. Microbiol.">
        <title>Complete genome sequence of Corynebacterium casei LMG S-19264T (=DSM 44701T), isolated from a smear-ripened cheese.</title>
        <authorList>
            <consortium name="US DOE Joint Genome Institute (JGI-PGF)"/>
            <person name="Walter F."/>
            <person name="Albersmeier A."/>
            <person name="Kalinowski J."/>
            <person name="Ruckert C."/>
        </authorList>
    </citation>
    <scope>NUCLEOTIDE SEQUENCE</scope>
    <source>
        <strain evidence="1">CGMCC 4.5737</strain>
    </source>
</reference>
<sequence length="263" mass="28193">MGRVQRLVAVPAPLGEFRNLHHAWRSSPNDPDDCKSAGGLVELLVSGESVTPAGDPQPGRPGWIVKSARRAEQSAADAAQSAKAAREAEATAHRAAREAEYSAAQAQSSAIAARASANDAYAAAAEARASAEAAGKDAEAADKAWKDALDTVATKQRAEEEARRRDEERRKAEAELAEMHEGATDFWDGNWLLTSIVISVGGFAADLHPALRAEELRSFRSGLEDVCINPCLGPPFWTQWRSGAPHWCRTGRVRTCENKSVGN</sequence>
<reference evidence="1" key="2">
    <citation type="submission" date="2020-09" db="EMBL/GenBank/DDBJ databases">
        <authorList>
            <person name="Sun Q."/>
            <person name="Zhou Y."/>
        </authorList>
    </citation>
    <scope>NUCLEOTIDE SEQUENCE</scope>
    <source>
        <strain evidence="1">CGMCC 4.5737</strain>
    </source>
</reference>
<organism evidence="1 2">
    <name type="scientific">Longimycelium tulufanense</name>
    <dbReference type="NCBI Taxonomy" id="907463"/>
    <lineage>
        <taxon>Bacteria</taxon>
        <taxon>Bacillati</taxon>
        <taxon>Actinomycetota</taxon>
        <taxon>Actinomycetes</taxon>
        <taxon>Pseudonocardiales</taxon>
        <taxon>Pseudonocardiaceae</taxon>
        <taxon>Longimycelium</taxon>
    </lineage>
</organism>
<protein>
    <submittedName>
        <fullName evidence="1">Uncharacterized protein</fullName>
    </submittedName>
</protein>